<evidence type="ECO:0000313" key="2">
    <source>
        <dbReference type="EMBL" id="SHH03616.1"/>
    </source>
</evidence>
<accession>A0A1M5PPJ2</accession>
<dbReference type="STRING" id="1120995.SAMN02745245_00413"/>
<dbReference type="RefSeq" id="WP_073183241.1">
    <property type="nucleotide sequence ID" value="NZ_FQXI01000001.1"/>
</dbReference>
<comment type="similarity">
    <text evidence="1">Belongs to the ArsC family.</text>
</comment>
<dbReference type="Proteomes" id="UP000184032">
    <property type="component" value="Unassembled WGS sequence"/>
</dbReference>
<dbReference type="EMBL" id="FQXI01000001">
    <property type="protein sequence ID" value="SHH03616.1"/>
    <property type="molecule type" value="Genomic_DNA"/>
</dbReference>
<evidence type="ECO:0000313" key="3">
    <source>
        <dbReference type="Proteomes" id="UP000184032"/>
    </source>
</evidence>
<name>A0A1M5PPJ2_9FIRM</name>
<reference evidence="2 3" key="1">
    <citation type="submission" date="2016-11" db="EMBL/GenBank/DDBJ databases">
        <authorList>
            <person name="Jaros S."/>
            <person name="Januszkiewicz K."/>
            <person name="Wedrychowicz H."/>
        </authorList>
    </citation>
    <scope>NUCLEOTIDE SEQUENCE [LARGE SCALE GENOMIC DNA]</scope>
    <source>
        <strain evidence="2 3">DSM 21120</strain>
    </source>
</reference>
<dbReference type="InterPro" id="IPR006504">
    <property type="entry name" value="Tscrpt_reg_Spx/MgsR"/>
</dbReference>
<dbReference type="Pfam" id="PF03960">
    <property type="entry name" value="ArsC"/>
    <property type="match status" value="1"/>
</dbReference>
<dbReference type="Gene3D" id="3.40.30.10">
    <property type="entry name" value="Glutaredoxin"/>
    <property type="match status" value="1"/>
</dbReference>
<gene>
    <name evidence="2" type="ORF">SAMN02745245_00413</name>
</gene>
<evidence type="ECO:0000256" key="1">
    <source>
        <dbReference type="PROSITE-ProRule" id="PRU01282"/>
    </source>
</evidence>
<dbReference type="NCBIfam" id="TIGR01617">
    <property type="entry name" value="arsC_related"/>
    <property type="match status" value="1"/>
</dbReference>
<protein>
    <submittedName>
        <fullName evidence="2">Arsenate reductase</fullName>
    </submittedName>
</protein>
<dbReference type="InterPro" id="IPR036249">
    <property type="entry name" value="Thioredoxin-like_sf"/>
</dbReference>
<dbReference type="AlphaFoldDB" id="A0A1M5PPJ2"/>
<proteinExistence type="inferred from homology"/>
<dbReference type="PROSITE" id="PS51354">
    <property type="entry name" value="GLUTAREDOXIN_2"/>
    <property type="match status" value="1"/>
</dbReference>
<dbReference type="PANTHER" id="PTHR30041">
    <property type="entry name" value="ARSENATE REDUCTASE"/>
    <property type="match status" value="1"/>
</dbReference>
<dbReference type="CDD" id="cd03036">
    <property type="entry name" value="ArsC_like"/>
    <property type="match status" value="1"/>
</dbReference>
<dbReference type="OrthoDB" id="9794155at2"/>
<organism evidence="2 3">
    <name type="scientific">Anaerosphaera aminiphila DSM 21120</name>
    <dbReference type="NCBI Taxonomy" id="1120995"/>
    <lineage>
        <taxon>Bacteria</taxon>
        <taxon>Bacillati</taxon>
        <taxon>Bacillota</taxon>
        <taxon>Tissierellia</taxon>
        <taxon>Tissierellales</taxon>
        <taxon>Peptoniphilaceae</taxon>
        <taxon>Anaerosphaera</taxon>
    </lineage>
</organism>
<keyword evidence="3" id="KW-1185">Reference proteome</keyword>
<dbReference type="InterPro" id="IPR006660">
    <property type="entry name" value="Arsenate_reductase-like"/>
</dbReference>
<dbReference type="PANTHER" id="PTHR30041:SF8">
    <property type="entry name" value="PROTEIN YFFB"/>
    <property type="match status" value="1"/>
</dbReference>
<sequence length="118" mass="14054">MQFICYIKCGTCKKARKYLDEQGVNYDYREITDENPTEEELREWIKIGNRELNNCFNTSGKLYRELNLKDKLKEMTDDEKLKLLATDGMLVKRPVLVTKEKVLFGFKEEEYDELLKTL</sequence>
<dbReference type="PROSITE" id="PS51353">
    <property type="entry name" value="ARSC"/>
    <property type="match status" value="1"/>
</dbReference>
<dbReference type="SUPFAM" id="SSF52833">
    <property type="entry name" value="Thioredoxin-like"/>
    <property type="match status" value="1"/>
</dbReference>